<dbReference type="HOGENOM" id="CLU_017703_1_2_3"/>
<dbReference type="PANTHER" id="PTHR10605">
    <property type="entry name" value="HEPARAN SULFATE SULFOTRANSFERASE"/>
    <property type="match status" value="1"/>
</dbReference>
<name>B4W1M6_9CYAN</name>
<dbReference type="EMBL" id="DS989868">
    <property type="protein sequence ID" value="EDX72001.1"/>
    <property type="molecule type" value="Genomic_DNA"/>
</dbReference>
<dbReference type="Gene3D" id="3.40.50.300">
    <property type="entry name" value="P-loop containing nucleotide triphosphate hydrolases"/>
    <property type="match status" value="1"/>
</dbReference>
<dbReference type="GO" id="GO:0008146">
    <property type="term" value="F:sulfotransferase activity"/>
    <property type="evidence" value="ECO:0007669"/>
    <property type="project" value="InterPro"/>
</dbReference>
<protein>
    <submittedName>
        <fullName evidence="4">Sulfotransferase domain superfamily</fullName>
    </submittedName>
</protein>
<gene>
    <name evidence="4" type="ORF">MC7420_5145</name>
</gene>
<dbReference type="InterPro" id="IPR027417">
    <property type="entry name" value="P-loop_NTPase"/>
</dbReference>
<dbReference type="eggNOG" id="COG0457">
    <property type="taxonomic scope" value="Bacteria"/>
</dbReference>
<dbReference type="STRING" id="118168.MC7420_5145"/>
<sequence length="273" mass="32443">MIKQAIKKVVYPIYPIIKSQPDFLVIGVQRAATTSLYRYLIQHPQILVTHKSRETYYFDNPGNHRKGFGWYVGHFPSKLRKGDKLTFEDSPSYLYYKHIPKLIKQDLGNIKMIAILRNPVDRAYSAWQMYHSYSSLPLKHLRERADQRTFAQAIEQEFNPELPLPKYPYNYLDRGKYGQQLENYYTYFDKNNILVLNFEQLSNDLGSALQQICDFLNIEPFPDEKIKQFQNEKYAAAKYVRSSGDEQVLERLKNYFVPFNEKLYELLGTRYTW</sequence>
<evidence type="ECO:0000313" key="4">
    <source>
        <dbReference type="EMBL" id="EDX72001.1"/>
    </source>
</evidence>
<proteinExistence type="predicted"/>
<dbReference type="RefSeq" id="WP_006105170.1">
    <property type="nucleotide sequence ID" value="NZ_DS989868.1"/>
</dbReference>
<keyword evidence="1 4" id="KW-0808">Transferase</keyword>
<dbReference type="InterPro" id="IPR000863">
    <property type="entry name" value="Sulfotransferase_dom"/>
</dbReference>
<organism evidence="4 5">
    <name type="scientific">Coleofasciculus chthonoplastes PCC 7420</name>
    <dbReference type="NCBI Taxonomy" id="118168"/>
    <lineage>
        <taxon>Bacteria</taxon>
        <taxon>Bacillati</taxon>
        <taxon>Cyanobacteriota</taxon>
        <taxon>Cyanophyceae</taxon>
        <taxon>Coleofasciculales</taxon>
        <taxon>Coleofasciculaceae</taxon>
        <taxon>Coleofasciculus</taxon>
    </lineage>
</organism>
<accession>B4W1M6</accession>
<evidence type="ECO:0000259" key="3">
    <source>
        <dbReference type="Pfam" id="PF00685"/>
    </source>
</evidence>
<keyword evidence="2" id="KW-0325">Glycoprotein</keyword>
<dbReference type="InterPro" id="IPR037359">
    <property type="entry name" value="NST/OST"/>
</dbReference>
<dbReference type="PANTHER" id="PTHR10605:SF56">
    <property type="entry name" value="BIFUNCTIONAL HEPARAN SULFATE N-DEACETYLASE_N-SULFOTRANSFERASE"/>
    <property type="match status" value="1"/>
</dbReference>
<reference evidence="4 5" key="1">
    <citation type="submission" date="2008-07" db="EMBL/GenBank/DDBJ databases">
        <authorList>
            <person name="Tandeau de Marsac N."/>
            <person name="Ferriera S."/>
            <person name="Johnson J."/>
            <person name="Kravitz S."/>
            <person name="Beeson K."/>
            <person name="Sutton G."/>
            <person name="Rogers Y.-H."/>
            <person name="Friedman R."/>
            <person name="Frazier M."/>
            <person name="Venter J.C."/>
        </authorList>
    </citation>
    <scope>NUCLEOTIDE SEQUENCE [LARGE SCALE GENOMIC DNA]</scope>
    <source>
        <strain evidence="4 5">PCC 7420</strain>
    </source>
</reference>
<evidence type="ECO:0000256" key="2">
    <source>
        <dbReference type="ARBA" id="ARBA00023180"/>
    </source>
</evidence>
<dbReference type="Proteomes" id="UP000003835">
    <property type="component" value="Unassembled WGS sequence"/>
</dbReference>
<evidence type="ECO:0000256" key="1">
    <source>
        <dbReference type="ARBA" id="ARBA00022679"/>
    </source>
</evidence>
<dbReference type="SUPFAM" id="SSF52540">
    <property type="entry name" value="P-loop containing nucleoside triphosphate hydrolases"/>
    <property type="match status" value="1"/>
</dbReference>
<keyword evidence="5" id="KW-1185">Reference proteome</keyword>
<evidence type="ECO:0000313" key="5">
    <source>
        <dbReference type="Proteomes" id="UP000003835"/>
    </source>
</evidence>
<dbReference type="AlphaFoldDB" id="B4W1M6"/>
<feature type="domain" description="Sulfotransferase" evidence="3">
    <location>
        <begin position="21"/>
        <end position="226"/>
    </location>
</feature>
<dbReference type="Pfam" id="PF00685">
    <property type="entry name" value="Sulfotransfer_1"/>
    <property type="match status" value="1"/>
</dbReference>
<dbReference type="OrthoDB" id="9797480at2"/>